<comment type="caution">
    <text evidence="1">The sequence shown here is derived from an EMBL/GenBank/DDBJ whole genome shotgun (WGS) entry which is preliminary data.</text>
</comment>
<evidence type="ECO:0000313" key="1">
    <source>
        <dbReference type="EMBL" id="MBD2186535.1"/>
    </source>
</evidence>
<gene>
    <name evidence="1" type="ORF">H6F41_00055</name>
</gene>
<accession>A0ABR7ZRZ2</accession>
<organism evidence="1 2">
    <name type="scientific">Pseudanabaena mucicola FACHB-723</name>
    <dbReference type="NCBI Taxonomy" id="2692860"/>
    <lineage>
        <taxon>Bacteria</taxon>
        <taxon>Bacillati</taxon>
        <taxon>Cyanobacteriota</taxon>
        <taxon>Cyanophyceae</taxon>
        <taxon>Pseudanabaenales</taxon>
        <taxon>Pseudanabaenaceae</taxon>
        <taxon>Pseudanabaena</taxon>
    </lineage>
</organism>
<dbReference type="Proteomes" id="UP000642094">
    <property type="component" value="Unassembled WGS sequence"/>
</dbReference>
<proteinExistence type="predicted"/>
<dbReference type="RefSeq" id="WP_190401436.1">
    <property type="nucleotide sequence ID" value="NZ_JACJQB010000001.1"/>
</dbReference>
<sequence length="210" mass="21764">MKSSALTLGLGIVAAASSVVIGASAEAATLLFHGFNLNGSQFEFDFIPPTDGAFKSQLFVTQSTPSTVVQTLFVEPNSNDGSVTPSGIVGSGSWAATSGLYIIGWGTKGLAEGSSIPVGYNSVYSNSVYPPSNTPHFRLTGSSPSSDGWYTFTIEDIINGGDRDHNDAKFRVRAVPVPVPAVVPGIALAAAFFGSKALKRNKKETSATIA</sequence>
<keyword evidence="2" id="KW-1185">Reference proteome</keyword>
<reference evidence="1 2" key="1">
    <citation type="journal article" date="2020" name="ISME J.">
        <title>Comparative genomics reveals insights into cyanobacterial evolution and habitat adaptation.</title>
        <authorList>
            <person name="Chen M.Y."/>
            <person name="Teng W.K."/>
            <person name="Zhao L."/>
            <person name="Hu C.X."/>
            <person name="Zhou Y.K."/>
            <person name="Han B.P."/>
            <person name="Song L.R."/>
            <person name="Shu W.S."/>
        </authorList>
    </citation>
    <scope>NUCLEOTIDE SEQUENCE [LARGE SCALE GENOMIC DNA]</scope>
    <source>
        <strain evidence="1 2">FACHB-723</strain>
    </source>
</reference>
<name>A0ABR7ZRZ2_9CYAN</name>
<evidence type="ECO:0008006" key="3">
    <source>
        <dbReference type="Google" id="ProtNLM"/>
    </source>
</evidence>
<dbReference type="EMBL" id="JACJQB010000001">
    <property type="protein sequence ID" value="MBD2186535.1"/>
    <property type="molecule type" value="Genomic_DNA"/>
</dbReference>
<protein>
    <recommendedName>
        <fullName evidence="3">PTPA-CTERM sorting domain-containing protein</fullName>
    </recommendedName>
</protein>
<evidence type="ECO:0000313" key="2">
    <source>
        <dbReference type="Proteomes" id="UP000642094"/>
    </source>
</evidence>